<dbReference type="Proteomes" id="UP001370490">
    <property type="component" value="Unassembled WGS sequence"/>
</dbReference>
<dbReference type="NCBIfam" id="TIGR01557">
    <property type="entry name" value="myb_SHAQKYF"/>
    <property type="match status" value="1"/>
</dbReference>
<dbReference type="Gene3D" id="1.10.10.60">
    <property type="entry name" value="Homeodomain-like"/>
    <property type="match status" value="1"/>
</dbReference>
<keyword evidence="9" id="KW-1185">Reference proteome</keyword>
<feature type="domain" description="HTH myb-type" evidence="7">
    <location>
        <begin position="228"/>
        <end position="286"/>
    </location>
</feature>
<dbReference type="SUPFAM" id="SSF46689">
    <property type="entry name" value="Homeodomain-like"/>
    <property type="match status" value="1"/>
</dbReference>
<gene>
    <name evidence="8" type="ORF">RJ641_013701</name>
</gene>
<dbReference type="InterPro" id="IPR006447">
    <property type="entry name" value="Myb_dom_plants"/>
</dbReference>
<dbReference type="PANTHER" id="PTHR31003">
    <property type="entry name" value="MYB FAMILY TRANSCRIPTION FACTOR"/>
    <property type="match status" value="1"/>
</dbReference>
<feature type="region of interest" description="Disordered" evidence="6">
    <location>
        <begin position="306"/>
        <end position="361"/>
    </location>
</feature>
<evidence type="ECO:0000256" key="5">
    <source>
        <dbReference type="ARBA" id="ARBA00023242"/>
    </source>
</evidence>
<dbReference type="InterPro" id="IPR058673">
    <property type="entry name" value="HHO5-like_N"/>
</dbReference>
<keyword evidence="2" id="KW-0805">Transcription regulation</keyword>
<evidence type="ECO:0000259" key="7">
    <source>
        <dbReference type="PROSITE" id="PS51294"/>
    </source>
</evidence>
<evidence type="ECO:0000313" key="9">
    <source>
        <dbReference type="Proteomes" id="UP001370490"/>
    </source>
</evidence>
<protein>
    <submittedName>
        <fullName evidence="8">SANT/Myb domain</fullName>
    </submittedName>
</protein>
<evidence type="ECO:0000256" key="6">
    <source>
        <dbReference type="SAM" id="MobiDB-lite"/>
    </source>
</evidence>
<evidence type="ECO:0000256" key="2">
    <source>
        <dbReference type="ARBA" id="ARBA00023015"/>
    </source>
</evidence>
<evidence type="ECO:0000256" key="1">
    <source>
        <dbReference type="ARBA" id="ARBA00004123"/>
    </source>
</evidence>
<organism evidence="8 9">
    <name type="scientific">Dillenia turbinata</name>
    <dbReference type="NCBI Taxonomy" id="194707"/>
    <lineage>
        <taxon>Eukaryota</taxon>
        <taxon>Viridiplantae</taxon>
        <taxon>Streptophyta</taxon>
        <taxon>Embryophyta</taxon>
        <taxon>Tracheophyta</taxon>
        <taxon>Spermatophyta</taxon>
        <taxon>Magnoliopsida</taxon>
        <taxon>eudicotyledons</taxon>
        <taxon>Gunneridae</taxon>
        <taxon>Pentapetalae</taxon>
        <taxon>Dilleniales</taxon>
        <taxon>Dilleniaceae</taxon>
        <taxon>Dillenia</taxon>
    </lineage>
</organism>
<dbReference type="InterPro" id="IPR009057">
    <property type="entry name" value="Homeodomain-like_sf"/>
</dbReference>
<evidence type="ECO:0000313" key="8">
    <source>
        <dbReference type="EMBL" id="KAK6946157.1"/>
    </source>
</evidence>
<evidence type="ECO:0000256" key="4">
    <source>
        <dbReference type="ARBA" id="ARBA00023163"/>
    </source>
</evidence>
<accession>A0AAN8ZQS4</accession>
<dbReference type="InterPro" id="IPR017930">
    <property type="entry name" value="Myb_dom"/>
</dbReference>
<name>A0AAN8ZQS4_9MAGN</name>
<dbReference type="AlphaFoldDB" id="A0AAN8ZQS4"/>
<comment type="subcellular location">
    <subcellularLocation>
        <location evidence="1">Nucleus</location>
    </subcellularLocation>
</comment>
<proteinExistence type="predicted"/>
<dbReference type="PROSITE" id="PS51294">
    <property type="entry name" value="HTH_MYB"/>
    <property type="match status" value="1"/>
</dbReference>
<reference evidence="8 9" key="1">
    <citation type="submission" date="2023-12" db="EMBL/GenBank/DDBJ databases">
        <title>A high-quality genome assembly for Dillenia turbinata (Dilleniales).</title>
        <authorList>
            <person name="Chanderbali A."/>
        </authorList>
    </citation>
    <scope>NUCLEOTIDE SEQUENCE [LARGE SCALE GENOMIC DNA]</scope>
    <source>
        <strain evidence="8">LSX21</strain>
        <tissue evidence="8">Leaf</tissue>
    </source>
</reference>
<dbReference type="GO" id="GO:0003700">
    <property type="term" value="F:DNA-binding transcription factor activity"/>
    <property type="evidence" value="ECO:0007669"/>
    <property type="project" value="InterPro"/>
</dbReference>
<dbReference type="GO" id="GO:0005634">
    <property type="term" value="C:nucleus"/>
    <property type="evidence" value="ECO:0007669"/>
    <property type="project" value="UniProtKB-SubCell"/>
</dbReference>
<sequence>MGSIPNELSLDLGLACVPKSMDDVLRDVSMSRDKFERKLKIEDFVRRLEDEMRKIDAFKRELPLCMLLLNDAIQFLKEESMNSGASNAQPVLEEFIPLKRDSENDDGDGVGKEKESKDKRNWMSSVQLWNSDAKPNSALEIKEACKTRTEARAFMPFQFPATAPRMEDKVVHGPFVLTPATNKPSRSELGQNLCAKTTANARTSVSISPAAPSGQSNLCMVPQQAPSRKQRRCWSPDLHHRFVDALLQLGGSQAATPKQIRELMQVDGLTNDEVKSHLQKYRLHTKRTPAAAAPAPSNQQLVLFAPHDQSGSPQGPLHLNGNAAGTSTTGVDSMEDDDDDRSESHGSSWKAHIARPTNNDV</sequence>
<dbReference type="Pfam" id="PF26575">
    <property type="entry name" value="HHO5_N"/>
    <property type="match status" value="1"/>
</dbReference>
<evidence type="ECO:0000256" key="3">
    <source>
        <dbReference type="ARBA" id="ARBA00023125"/>
    </source>
</evidence>
<comment type="caution">
    <text evidence="8">The sequence shown here is derived from an EMBL/GenBank/DDBJ whole genome shotgun (WGS) entry which is preliminary data.</text>
</comment>
<dbReference type="InterPro" id="IPR001005">
    <property type="entry name" value="SANT/Myb"/>
</dbReference>
<dbReference type="EMBL" id="JBAMMX010000002">
    <property type="protein sequence ID" value="KAK6946157.1"/>
    <property type="molecule type" value="Genomic_DNA"/>
</dbReference>
<keyword evidence="3" id="KW-0238">DNA-binding</keyword>
<feature type="compositionally biased region" description="Basic and acidic residues" evidence="6">
    <location>
        <begin position="109"/>
        <end position="121"/>
    </location>
</feature>
<dbReference type="Pfam" id="PF00249">
    <property type="entry name" value="Myb_DNA-binding"/>
    <property type="match status" value="1"/>
</dbReference>
<dbReference type="FunFam" id="1.10.10.60:FF:000002">
    <property type="entry name" value="Myb family transcription factor"/>
    <property type="match status" value="1"/>
</dbReference>
<dbReference type="GO" id="GO:0003677">
    <property type="term" value="F:DNA binding"/>
    <property type="evidence" value="ECO:0007669"/>
    <property type="project" value="UniProtKB-KW"/>
</dbReference>
<keyword evidence="4" id="KW-0804">Transcription</keyword>
<dbReference type="PANTHER" id="PTHR31003:SF3">
    <property type="entry name" value="HOMEODOMAIN-LIKE SUPERFAMILY PROTEIN-RELATED"/>
    <property type="match status" value="1"/>
</dbReference>
<feature type="region of interest" description="Disordered" evidence="6">
    <location>
        <begin position="98"/>
        <end position="125"/>
    </location>
</feature>
<keyword evidence="5" id="KW-0539">Nucleus</keyword>
<dbReference type="InterPro" id="IPR044787">
    <property type="entry name" value="HHO5-like"/>
</dbReference>